<feature type="compositionally biased region" description="Basic and acidic residues" evidence="2">
    <location>
        <begin position="42"/>
        <end position="54"/>
    </location>
</feature>
<sequence length="454" mass="50258">MVLLVKKDTLATELEQSEEVRSSLTDDITRINEELTGNSEDAVQKDEIEARELVKLQQIPSEGPGEQAKPSNQTGQDGSADPQSNNHEPNTPSSSSKDKHKWDPSANNPEYSRMEGLGDEGIPSTVNSSSQQRQDSSTIHVSNCTHKVSHPLENVISPLDRDMAYELSSIPSPLPSPDHRKSPIPKRLVLGSEGTSSQKASHEGDPALPVNLNETPAPTAQDEDRVVQPNGDGATEIWANRIPTILQSEEGKKEETSYPRHREEDHGCHSVEESSKYFKERRLTRDTVLDDEAPSSQLIELDTENPPQVVEDSPKTGGESHRSRKARAKGKQLAILKEPSEELGATVKKPTKKVVIEESSKDKGAARLIEAQRRGTEEIDRLTMLFTQKEADLALLKVEHKSGKPGAMLELKNENALLKDENIALKKQLKDLTQQMLCDQRATNERIDKLLSKL</sequence>
<evidence type="ECO:0000313" key="3">
    <source>
        <dbReference type="EMBL" id="MCD7472599.1"/>
    </source>
</evidence>
<accession>A0ABS8TPU9</accession>
<organism evidence="3 4">
    <name type="scientific">Datura stramonium</name>
    <name type="common">Jimsonweed</name>
    <name type="synonym">Common thornapple</name>
    <dbReference type="NCBI Taxonomy" id="4076"/>
    <lineage>
        <taxon>Eukaryota</taxon>
        <taxon>Viridiplantae</taxon>
        <taxon>Streptophyta</taxon>
        <taxon>Embryophyta</taxon>
        <taxon>Tracheophyta</taxon>
        <taxon>Spermatophyta</taxon>
        <taxon>Magnoliopsida</taxon>
        <taxon>eudicotyledons</taxon>
        <taxon>Gunneridae</taxon>
        <taxon>Pentapetalae</taxon>
        <taxon>asterids</taxon>
        <taxon>lamiids</taxon>
        <taxon>Solanales</taxon>
        <taxon>Solanaceae</taxon>
        <taxon>Solanoideae</taxon>
        <taxon>Datureae</taxon>
        <taxon>Datura</taxon>
    </lineage>
</organism>
<keyword evidence="1" id="KW-0175">Coiled coil</keyword>
<feature type="region of interest" description="Disordered" evidence="2">
    <location>
        <begin position="31"/>
        <end position="153"/>
    </location>
</feature>
<evidence type="ECO:0000256" key="1">
    <source>
        <dbReference type="SAM" id="Coils"/>
    </source>
</evidence>
<protein>
    <submittedName>
        <fullName evidence="3">Uncharacterized protein</fullName>
    </submittedName>
</protein>
<keyword evidence="4" id="KW-1185">Reference proteome</keyword>
<feature type="coiled-coil region" evidence="1">
    <location>
        <begin position="408"/>
        <end position="435"/>
    </location>
</feature>
<feature type="compositionally biased region" description="Basic and acidic residues" evidence="2">
    <location>
        <begin position="249"/>
        <end position="288"/>
    </location>
</feature>
<feature type="compositionally biased region" description="Polar residues" evidence="2">
    <location>
        <begin position="69"/>
        <end position="95"/>
    </location>
</feature>
<proteinExistence type="predicted"/>
<dbReference type="EMBL" id="JACEIK010001847">
    <property type="protein sequence ID" value="MCD7472599.1"/>
    <property type="molecule type" value="Genomic_DNA"/>
</dbReference>
<feature type="region of interest" description="Disordered" evidence="2">
    <location>
        <begin position="167"/>
        <end position="350"/>
    </location>
</feature>
<evidence type="ECO:0000256" key="2">
    <source>
        <dbReference type="SAM" id="MobiDB-lite"/>
    </source>
</evidence>
<reference evidence="3 4" key="1">
    <citation type="journal article" date="2021" name="BMC Genomics">
        <title>Datura genome reveals duplications of psychoactive alkaloid biosynthetic genes and high mutation rate following tissue culture.</title>
        <authorList>
            <person name="Rajewski A."/>
            <person name="Carter-House D."/>
            <person name="Stajich J."/>
            <person name="Litt A."/>
        </authorList>
    </citation>
    <scope>NUCLEOTIDE SEQUENCE [LARGE SCALE GENOMIC DNA]</scope>
    <source>
        <strain evidence="3">AR-01</strain>
    </source>
</reference>
<feature type="compositionally biased region" description="Basic and acidic residues" evidence="2">
    <location>
        <begin position="312"/>
        <end position="321"/>
    </location>
</feature>
<name>A0ABS8TPU9_DATST</name>
<dbReference type="Proteomes" id="UP000823775">
    <property type="component" value="Unassembled WGS sequence"/>
</dbReference>
<comment type="caution">
    <text evidence="3">The sequence shown here is derived from an EMBL/GenBank/DDBJ whole genome shotgun (WGS) entry which is preliminary data.</text>
</comment>
<gene>
    <name evidence="3" type="ORF">HAX54_013876</name>
</gene>
<evidence type="ECO:0000313" key="4">
    <source>
        <dbReference type="Proteomes" id="UP000823775"/>
    </source>
</evidence>
<feature type="compositionally biased region" description="Polar residues" evidence="2">
    <location>
        <begin position="124"/>
        <end position="146"/>
    </location>
</feature>